<keyword evidence="1" id="KW-0732">Signal</keyword>
<feature type="signal peptide" evidence="1">
    <location>
        <begin position="1"/>
        <end position="34"/>
    </location>
</feature>
<evidence type="ECO:0008006" key="4">
    <source>
        <dbReference type="Google" id="ProtNLM"/>
    </source>
</evidence>
<evidence type="ECO:0000313" key="2">
    <source>
        <dbReference type="EMBL" id="PHV68607.1"/>
    </source>
</evidence>
<gene>
    <name evidence="2" type="ORF">CSW57_05300</name>
</gene>
<dbReference type="RefSeq" id="WP_099381724.1">
    <property type="nucleotide sequence ID" value="NZ_PEBD01000004.1"/>
</dbReference>
<comment type="caution">
    <text evidence="2">The sequence shown here is derived from an EMBL/GenBank/DDBJ whole genome shotgun (WGS) entry which is preliminary data.</text>
</comment>
<feature type="chain" id="PRO_5039538930" description="MspA protein" evidence="1">
    <location>
        <begin position="35"/>
        <end position="200"/>
    </location>
</feature>
<dbReference type="Gene3D" id="2.60.40.1650">
    <property type="entry name" value="Porin MspA (Ig-like beta-sandwich domain)"/>
    <property type="match status" value="1"/>
</dbReference>
<name>A0A2G3PRX7_WILMA</name>
<dbReference type="InterPro" id="IPR015286">
    <property type="entry name" value="Porin_fam_mycobact-type"/>
</dbReference>
<organism evidence="2 3">
    <name type="scientific">Williamsia marianensis</name>
    <dbReference type="NCBI Taxonomy" id="85044"/>
    <lineage>
        <taxon>Bacteria</taxon>
        <taxon>Bacillati</taxon>
        <taxon>Actinomycetota</taxon>
        <taxon>Actinomycetes</taxon>
        <taxon>Mycobacteriales</taxon>
        <taxon>Nocardiaceae</taxon>
        <taxon>Williamsia</taxon>
    </lineage>
</organism>
<evidence type="ECO:0000313" key="3">
    <source>
        <dbReference type="Proteomes" id="UP000225108"/>
    </source>
</evidence>
<dbReference type="EMBL" id="PEBD01000004">
    <property type="protein sequence ID" value="PHV68607.1"/>
    <property type="molecule type" value="Genomic_DNA"/>
</dbReference>
<dbReference type="Proteomes" id="UP000225108">
    <property type="component" value="Unassembled WGS sequence"/>
</dbReference>
<reference evidence="2 3" key="1">
    <citation type="submission" date="2017-10" db="EMBL/GenBank/DDBJ databases">
        <title>The draft genome sequence of Williamsia sp. BULT 1.1 isolated from the semi-arid grassland soils from South Africa.</title>
        <authorList>
            <person name="Kabwe M.H."/>
            <person name="Govender N."/>
            <person name="Mutseka Lunga P."/>
            <person name="Vikram S."/>
            <person name="Makhalanyane T.P."/>
        </authorList>
    </citation>
    <scope>NUCLEOTIDE SEQUENCE [LARGE SCALE GENOMIC DNA]</scope>
    <source>
        <strain evidence="2 3">BULT 1.1</strain>
    </source>
</reference>
<dbReference type="Pfam" id="PF09203">
    <property type="entry name" value="MspA"/>
    <property type="match status" value="1"/>
</dbReference>
<accession>A0A2G3PRX7</accession>
<dbReference type="AlphaFoldDB" id="A0A2G3PRX7"/>
<protein>
    <recommendedName>
        <fullName evidence="4">MspA protein</fullName>
    </recommendedName>
</protein>
<proteinExistence type="predicted"/>
<sequence length="200" mass="19791">MSKINMFGLRRVVGVGAITAVAALGLASMGAGNAAAGPLPSGSKVTQGVDGTVVKISRTGEAAYPVPSLANNGAGRAAEVSGLVTVTAGGASGTLTTGYIVGCQVDITGLEGGLNASIDSSLSLGLDGSLSFPLAPGEAAFVPLGTKTFEGGVASVQYKRQGIEVQQCGGYAQARAFTTVQTEGNYVIKSTLYGAPFSLN</sequence>
<evidence type="ECO:0000256" key="1">
    <source>
        <dbReference type="SAM" id="SignalP"/>
    </source>
</evidence>